<comment type="caution">
    <text evidence="1">The sequence shown here is derived from an EMBL/GenBank/DDBJ whole genome shotgun (WGS) entry which is preliminary data.</text>
</comment>
<reference evidence="1 2" key="1">
    <citation type="journal article" date="2019" name="Fungal Biol. Biotechnol.">
        <title>Draft genome sequence of fastidious pathogen Ceratobasidium theobromae, which causes vascular-streak dieback in Theobroma cacao.</title>
        <authorList>
            <person name="Ali S.S."/>
            <person name="Asman A."/>
            <person name="Shao J."/>
            <person name="Firmansyah A.P."/>
            <person name="Susilo A.W."/>
            <person name="Rosmana A."/>
            <person name="McMahon P."/>
            <person name="Junaid M."/>
            <person name="Guest D."/>
            <person name="Kheng T.Y."/>
            <person name="Meinhardt L.W."/>
            <person name="Bailey B.A."/>
        </authorList>
    </citation>
    <scope>NUCLEOTIDE SEQUENCE [LARGE SCALE GENOMIC DNA]</scope>
    <source>
        <strain evidence="1 2">CT2</strain>
    </source>
</reference>
<name>A0A5N5Q7H1_9AGAM</name>
<dbReference type="OrthoDB" id="3303506at2759"/>
<dbReference type="AlphaFoldDB" id="A0A5N5Q7H1"/>
<evidence type="ECO:0000313" key="2">
    <source>
        <dbReference type="Proteomes" id="UP000383932"/>
    </source>
</evidence>
<sequence>MFEKWHSLGFHVPAMPVQNIDAQLFVPWPSKDELQFRIHQLQFWMIIMRHMAQLYAVHERTPGYQRFCHMALHESLGLRAAADSDEFGLWLTALKEEPNNIPQSPYYEPPLPSYEIAMERNPLNPEHTDNLDAPVAVTEDPTITEEVEFASKPGPDTEESPTNSLELLISLGQQILEFPISFEWNPEFASPATIPTDVEIEEGEVLSMASCSLPIVPAPSLATPEPLPNPFITDSPCLCPVCLRSTTEDGTPNTNLSTLVVVDGHLWCSYGDGHWSEISSGTPSVMRDGE</sequence>
<proteinExistence type="predicted"/>
<dbReference type="Proteomes" id="UP000383932">
    <property type="component" value="Unassembled WGS sequence"/>
</dbReference>
<accession>A0A5N5Q7H1</accession>
<organism evidence="1 2">
    <name type="scientific">Ceratobasidium theobromae</name>
    <dbReference type="NCBI Taxonomy" id="1582974"/>
    <lineage>
        <taxon>Eukaryota</taxon>
        <taxon>Fungi</taxon>
        <taxon>Dikarya</taxon>
        <taxon>Basidiomycota</taxon>
        <taxon>Agaricomycotina</taxon>
        <taxon>Agaricomycetes</taxon>
        <taxon>Cantharellales</taxon>
        <taxon>Ceratobasidiaceae</taxon>
        <taxon>Ceratobasidium</taxon>
    </lineage>
</organism>
<dbReference type="EMBL" id="SSOP01000852">
    <property type="protein sequence ID" value="KAB5587702.1"/>
    <property type="molecule type" value="Genomic_DNA"/>
</dbReference>
<gene>
    <name evidence="1" type="ORF">CTheo_8857</name>
</gene>
<keyword evidence="2" id="KW-1185">Reference proteome</keyword>
<protein>
    <submittedName>
        <fullName evidence="1">Uncharacterized protein</fullName>
    </submittedName>
</protein>
<evidence type="ECO:0000313" key="1">
    <source>
        <dbReference type="EMBL" id="KAB5587702.1"/>
    </source>
</evidence>